<keyword evidence="2" id="KW-0812">Transmembrane</keyword>
<name>A0A0C3BD96_PILCF</name>
<organism evidence="3 4">
    <name type="scientific">Piloderma croceum (strain F 1598)</name>
    <dbReference type="NCBI Taxonomy" id="765440"/>
    <lineage>
        <taxon>Eukaryota</taxon>
        <taxon>Fungi</taxon>
        <taxon>Dikarya</taxon>
        <taxon>Basidiomycota</taxon>
        <taxon>Agaricomycotina</taxon>
        <taxon>Agaricomycetes</taxon>
        <taxon>Agaricomycetidae</taxon>
        <taxon>Atheliales</taxon>
        <taxon>Atheliaceae</taxon>
        <taxon>Piloderma</taxon>
    </lineage>
</organism>
<reference evidence="3 4" key="1">
    <citation type="submission" date="2014-04" db="EMBL/GenBank/DDBJ databases">
        <authorList>
            <consortium name="DOE Joint Genome Institute"/>
            <person name="Kuo A."/>
            <person name="Tarkka M."/>
            <person name="Buscot F."/>
            <person name="Kohler A."/>
            <person name="Nagy L.G."/>
            <person name="Floudas D."/>
            <person name="Copeland A."/>
            <person name="Barry K.W."/>
            <person name="Cichocki N."/>
            <person name="Veneault-Fourrey C."/>
            <person name="LaButti K."/>
            <person name="Lindquist E.A."/>
            <person name="Lipzen A."/>
            <person name="Lundell T."/>
            <person name="Morin E."/>
            <person name="Murat C."/>
            <person name="Sun H."/>
            <person name="Tunlid A."/>
            <person name="Henrissat B."/>
            <person name="Grigoriev I.V."/>
            <person name="Hibbett D.S."/>
            <person name="Martin F."/>
            <person name="Nordberg H.P."/>
            <person name="Cantor M.N."/>
            <person name="Hua S.X."/>
        </authorList>
    </citation>
    <scope>NUCLEOTIDE SEQUENCE [LARGE SCALE GENOMIC DNA]</scope>
    <source>
        <strain evidence="3 4">F 1598</strain>
    </source>
</reference>
<dbReference type="HOGENOM" id="CLU_1245796_0_0_1"/>
<keyword evidence="2" id="KW-1133">Transmembrane helix</keyword>
<evidence type="ECO:0000313" key="4">
    <source>
        <dbReference type="Proteomes" id="UP000054166"/>
    </source>
</evidence>
<keyword evidence="2" id="KW-0472">Membrane</keyword>
<dbReference type="Proteomes" id="UP000054166">
    <property type="component" value="Unassembled WGS sequence"/>
</dbReference>
<feature type="transmembrane region" description="Helical" evidence="2">
    <location>
        <begin position="89"/>
        <end position="115"/>
    </location>
</feature>
<dbReference type="EMBL" id="KN833049">
    <property type="protein sequence ID" value="KIM75257.1"/>
    <property type="molecule type" value="Genomic_DNA"/>
</dbReference>
<keyword evidence="4" id="KW-1185">Reference proteome</keyword>
<proteinExistence type="predicted"/>
<feature type="transmembrane region" description="Helical" evidence="2">
    <location>
        <begin position="62"/>
        <end position="82"/>
    </location>
</feature>
<dbReference type="InParanoid" id="A0A0C3BD96"/>
<feature type="compositionally biased region" description="Low complexity" evidence="1">
    <location>
        <begin position="42"/>
        <end position="57"/>
    </location>
</feature>
<gene>
    <name evidence="3" type="ORF">PILCRDRAFT_92222</name>
</gene>
<reference evidence="4" key="2">
    <citation type="submission" date="2015-01" db="EMBL/GenBank/DDBJ databases">
        <title>Evolutionary Origins and Diversification of the Mycorrhizal Mutualists.</title>
        <authorList>
            <consortium name="DOE Joint Genome Institute"/>
            <consortium name="Mycorrhizal Genomics Consortium"/>
            <person name="Kohler A."/>
            <person name="Kuo A."/>
            <person name="Nagy L.G."/>
            <person name="Floudas D."/>
            <person name="Copeland A."/>
            <person name="Barry K.W."/>
            <person name="Cichocki N."/>
            <person name="Veneault-Fourrey C."/>
            <person name="LaButti K."/>
            <person name="Lindquist E.A."/>
            <person name="Lipzen A."/>
            <person name="Lundell T."/>
            <person name="Morin E."/>
            <person name="Murat C."/>
            <person name="Riley R."/>
            <person name="Ohm R."/>
            <person name="Sun H."/>
            <person name="Tunlid A."/>
            <person name="Henrissat B."/>
            <person name="Grigoriev I.V."/>
            <person name="Hibbett D.S."/>
            <person name="Martin F."/>
        </authorList>
    </citation>
    <scope>NUCLEOTIDE SEQUENCE [LARGE SCALE GENOMIC DNA]</scope>
    <source>
        <strain evidence="4">F 1598</strain>
    </source>
</reference>
<feature type="transmembrane region" description="Helical" evidence="2">
    <location>
        <begin position="162"/>
        <end position="183"/>
    </location>
</feature>
<accession>A0A0C3BD96</accession>
<sequence>MDRWICLMVLPVFFGHLMGSTASLRVWLAVQRTPITAKSDVETTSSSDETTPSSDGGSETGLITGGIVAGSLILLILGLGIGHIVSWELLFNFILGSALMLPLTEMMFSCLYDLFGIRQTLYRNLDGELKLDPGYTDDGPRTPWQKVASASRFVVGVGLPTVTLYGSSDIGASFLLFAIIYAFQAHHNRTVVFMQDVICTAVEMYVDVVLLFTGTVEKKKNR</sequence>
<evidence type="ECO:0000256" key="1">
    <source>
        <dbReference type="SAM" id="MobiDB-lite"/>
    </source>
</evidence>
<feature type="region of interest" description="Disordered" evidence="1">
    <location>
        <begin position="39"/>
        <end position="58"/>
    </location>
</feature>
<evidence type="ECO:0000256" key="2">
    <source>
        <dbReference type="SAM" id="Phobius"/>
    </source>
</evidence>
<evidence type="ECO:0000313" key="3">
    <source>
        <dbReference type="EMBL" id="KIM75257.1"/>
    </source>
</evidence>
<dbReference type="AlphaFoldDB" id="A0A0C3BD96"/>
<protein>
    <submittedName>
        <fullName evidence="3">Uncharacterized protein</fullName>
    </submittedName>
</protein>